<protein>
    <submittedName>
        <fullName evidence="1">Uncharacterized protein</fullName>
    </submittedName>
</protein>
<gene>
    <name evidence="1" type="ORF">S01H1_79330</name>
</gene>
<reference evidence="1" key="1">
    <citation type="journal article" date="2014" name="Front. Microbiol.">
        <title>High frequency of phylogenetically diverse reductive dehalogenase-homologous genes in deep subseafloor sedimentary metagenomes.</title>
        <authorList>
            <person name="Kawai M."/>
            <person name="Futagami T."/>
            <person name="Toyoda A."/>
            <person name="Takaki Y."/>
            <person name="Nishi S."/>
            <person name="Hori S."/>
            <person name="Arai W."/>
            <person name="Tsubouchi T."/>
            <person name="Morono Y."/>
            <person name="Uchiyama I."/>
            <person name="Ito T."/>
            <person name="Fujiyama A."/>
            <person name="Inagaki F."/>
            <person name="Takami H."/>
        </authorList>
    </citation>
    <scope>NUCLEOTIDE SEQUENCE</scope>
    <source>
        <strain evidence="1">Expedition CK06-06</strain>
    </source>
</reference>
<organism evidence="1">
    <name type="scientific">marine sediment metagenome</name>
    <dbReference type="NCBI Taxonomy" id="412755"/>
    <lineage>
        <taxon>unclassified sequences</taxon>
        <taxon>metagenomes</taxon>
        <taxon>ecological metagenomes</taxon>
    </lineage>
</organism>
<proteinExistence type="predicted"/>
<sequence length="62" mass="6854">MIAVTARIKTPIPVAMSTFTLLLDKIALAFCLRPAGLEKIKLKIKARTKAAIAHRVRRRPSS</sequence>
<feature type="non-terminal residue" evidence="1">
    <location>
        <position position="62"/>
    </location>
</feature>
<dbReference type="EMBL" id="BARS01053469">
    <property type="protein sequence ID" value="GAG51764.1"/>
    <property type="molecule type" value="Genomic_DNA"/>
</dbReference>
<comment type="caution">
    <text evidence="1">The sequence shown here is derived from an EMBL/GenBank/DDBJ whole genome shotgun (WGS) entry which is preliminary data.</text>
</comment>
<accession>X0Y797</accession>
<name>X0Y797_9ZZZZ</name>
<evidence type="ECO:0000313" key="1">
    <source>
        <dbReference type="EMBL" id="GAG51764.1"/>
    </source>
</evidence>
<dbReference type="AlphaFoldDB" id="X0Y797"/>